<dbReference type="PANTHER" id="PTHR38598">
    <property type="entry name" value="INNER MEMBRANE PROTEIN YJCH"/>
    <property type="match status" value="1"/>
</dbReference>
<keyword evidence="1" id="KW-0472">Membrane</keyword>
<organism evidence="2 3">
    <name type="scientific">Paraburkholderia susongensis</name>
    <dbReference type="NCBI Taxonomy" id="1515439"/>
    <lineage>
        <taxon>Bacteria</taxon>
        <taxon>Pseudomonadati</taxon>
        <taxon>Pseudomonadota</taxon>
        <taxon>Betaproteobacteria</taxon>
        <taxon>Burkholderiales</taxon>
        <taxon>Burkholderiaceae</taxon>
        <taxon>Paraburkholderia</taxon>
    </lineage>
</organism>
<gene>
    <name evidence="2" type="ORF">SAMN06265784_11693</name>
</gene>
<keyword evidence="3" id="KW-1185">Reference proteome</keyword>
<dbReference type="EMBL" id="FXAT01000016">
    <property type="protein sequence ID" value="SMG60453.1"/>
    <property type="molecule type" value="Genomic_DNA"/>
</dbReference>
<dbReference type="RefSeq" id="WP_085489338.1">
    <property type="nucleotide sequence ID" value="NZ_FXAT01000016.1"/>
</dbReference>
<keyword evidence="1" id="KW-1133">Transmembrane helix</keyword>
<keyword evidence="1" id="KW-0812">Transmembrane</keyword>
<dbReference type="Pfam" id="PF04341">
    <property type="entry name" value="DUF485"/>
    <property type="match status" value="1"/>
</dbReference>
<dbReference type="AlphaFoldDB" id="A0A1X7M4K4"/>
<dbReference type="GO" id="GO:0005886">
    <property type="term" value="C:plasma membrane"/>
    <property type="evidence" value="ECO:0007669"/>
    <property type="project" value="TreeGrafter"/>
</dbReference>
<proteinExistence type="predicted"/>
<dbReference type="OrthoDB" id="5297034at2"/>
<sequence length="120" mass="12855">MEHPVPAVAGAAMESMAASATAAHPLLNDSRFRDLVRKRRTFAWSLTLLMLAIYFAFILTLAFSPKLLGTPIVSGEPSTWGIPVGFGMFVLTFALVAVYVHRANSVHDVIAAAIRAGDGQ</sequence>
<dbReference type="PANTHER" id="PTHR38598:SF1">
    <property type="entry name" value="INNER MEMBRANE PROTEIN YJCH"/>
    <property type="match status" value="1"/>
</dbReference>
<evidence type="ECO:0000256" key="1">
    <source>
        <dbReference type="SAM" id="Phobius"/>
    </source>
</evidence>
<feature type="transmembrane region" description="Helical" evidence="1">
    <location>
        <begin position="41"/>
        <end position="60"/>
    </location>
</feature>
<reference evidence="3" key="1">
    <citation type="submission" date="2017-04" db="EMBL/GenBank/DDBJ databases">
        <authorList>
            <person name="Varghese N."/>
            <person name="Submissions S."/>
        </authorList>
    </citation>
    <scope>NUCLEOTIDE SEQUENCE [LARGE SCALE GENOMIC DNA]</scope>
    <source>
        <strain evidence="3">LMG 29540</strain>
    </source>
</reference>
<feature type="transmembrane region" description="Helical" evidence="1">
    <location>
        <begin position="80"/>
        <end position="100"/>
    </location>
</feature>
<dbReference type="InterPro" id="IPR007436">
    <property type="entry name" value="DUF485"/>
</dbReference>
<evidence type="ECO:0000313" key="3">
    <source>
        <dbReference type="Proteomes" id="UP000193228"/>
    </source>
</evidence>
<dbReference type="InterPro" id="IPR052959">
    <property type="entry name" value="Inner_membrane_assoc"/>
</dbReference>
<protein>
    <submittedName>
        <fullName evidence="2">Uncharacterized membrane protein, DUF485 family</fullName>
    </submittedName>
</protein>
<dbReference type="Proteomes" id="UP000193228">
    <property type="component" value="Unassembled WGS sequence"/>
</dbReference>
<evidence type="ECO:0000313" key="2">
    <source>
        <dbReference type="EMBL" id="SMG60453.1"/>
    </source>
</evidence>
<accession>A0A1X7M4K4</accession>
<dbReference type="STRING" id="1515439.SAMN06265784_11693"/>
<name>A0A1X7M4K4_9BURK</name>